<comment type="subcellular location">
    <subcellularLocation>
        <location evidence="1">Cell membrane</location>
        <topology evidence="1">Multi-pass membrane protein</topology>
    </subcellularLocation>
</comment>
<evidence type="ECO:0000256" key="7">
    <source>
        <dbReference type="SAM" id="Phobius"/>
    </source>
</evidence>
<dbReference type="EMBL" id="FOQA01000010">
    <property type="protein sequence ID" value="SFI26662.1"/>
    <property type="molecule type" value="Genomic_DNA"/>
</dbReference>
<dbReference type="Pfam" id="PF01554">
    <property type="entry name" value="MatE"/>
    <property type="match status" value="2"/>
</dbReference>
<dbReference type="PRINTS" id="PR00173">
    <property type="entry name" value="EDTRNSPORT"/>
</dbReference>
<reference evidence="9" key="1">
    <citation type="submission" date="2016-10" db="EMBL/GenBank/DDBJ databases">
        <authorList>
            <person name="Varghese N."/>
            <person name="Submissions S."/>
        </authorList>
    </citation>
    <scope>NUCLEOTIDE SEQUENCE [LARGE SCALE GENOMIC DNA]</scope>
    <source>
        <strain evidence="9">Z-7934</strain>
    </source>
</reference>
<evidence type="ECO:0000256" key="3">
    <source>
        <dbReference type="ARBA" id="ARBA00022475"/>
    </source>
</evidence>
<feature type="transmembrane region" description="Helical" evidence="7">
    <location>
        <begin position="161"/>
        <end position="180"/>
    </location>
</feature>
<feature type="transmembrane region" description="Helical" evidence="7">
    <location>
        <begin position="278"/>
        <end position="298"/>
    </location>
</feature>
<dbReference type="OrthoDB" id="9780160at2"/>
<dbReference type="InterPro" id="IPR048279">
    <property type="entry name" value="MdtK-like"/>
</dbReference>
<feature type="transmembrane region" description="Helical" evidence="7">
    <location>
        <begin position="319"/>
        <end position="338"/>
    </location>
</feature>
<keyword evidence="5 7" id="KW-1133">Transmembrane helix</keyword>
<feature type="transmembrane region" description="Helical" evidence="7">
    <location>
        <begin position="235"/>
        <end position="258"/>
    </location>
</feature>
<evidence type="ECO:0000256" key="1">
    <source>
        <dbReference type="ARBA" id="ARBA00004651"/>
    </source>
</evidence>
<feature type="transmembrane region" description="Helical" evidence="7">
    <location>
        <begin position="52"/>
        <end position="75"/>
    </location>
</feature>
<dbReference type="PANTHER" id="PTHR42925">
    <property type="entry name" value="MULTIDRUG AND TOXIN EFFLUX PROTEIN MATE FAMILY"/>
    <property type="match status" value="1"/>
</dbReference>
<keyword evidence="2" id="KW-0813">Transport</keyword>
<protein>
    <submittedName>
        <fullName evidence="8">Putative efflux protein, MATE family</fullName>
    </submittedName>
</protein>
<dbReference type="PIRSF" id="PIRSF006603">
    <property type="entry name" value="DinF"/>
    <property type="match status" value="1"/>
</dbReference>
<dbReference type="Proteomes" id="UP000199287">
    <property type="component" value="Unassembled WGS sequence"/>
</dbReference>
<feature type="transmembrane region" description="Helical" evidence="7">
    <location>
        <begin position="411"/>
        <end position="431"/>
    </location>
</feature>
<dbReference type="PANTHER" id="PTHR42925:SF2">
    <property type="entry name" value="NA+ DRIVEN MULTIDRUG EFFLUX PUMP"/>
    <property type="match status" value="1"/>
</dbReference>
<dbReference type="STRING" id="69895.SAMN05192551_11039"/>
<dbReference type="InterPro" id="IPR047135">
    <property type="entry name" value="YsiQ"/>
</dbReference>
<sequence>MKKKSFTGYLFTLTLPIIIQNLITTSLNLVDTFMIGRVGESELAAVGIANQYYFLFTLFMYGIAGGAAVFIAQLWGSQEKKRIKKVLARSLVYGTAVTAVFMIFGYKWTEAIIGIFNGSEVVLYHGSRYLRITLIGYLFTSISFVLAAGLRSINHTKIPMYASLIGLVINMILNNILIFGRWGMVPMGVEGAAIATIVARGIECLILLIFVYYQVTDLAVKPRDFIRLHPDTKKVLHSVTWPILCNEACWGLGMVTYVSLYARLGIPQAAAMQICSTMINLFMVIAFGLAYSALVMVGNEVGGGNLEGAMWASQKIRSMGLKVGFCLALLLFFIAPYIGSLFNVTAEVKWLVTSVLRVHSVMFPLRMINMIMIVGVLRGGGDAMFSTVTQGLVMWLVGIPLTYVAANLLGWPLPMVVAVMFAESMIQGLIVQKRYESNQWMKTLVA</sequence>
<dbReference type="GO" id="GO:0005886">
    <property type="term" value="C:plasma membrane"/>
    <property type="evidence" value="ECO:0007669"/>
    <property type="project" value="UniProtKB-SubCell"/>
</dbReference>
<dbReference type="CDD" id="cd13134">
    <property type="entry name" value="MATE_like_8"/>
    <property type="match status" value="1"/>
</dbReference>
<evidence type="ECO:0000256" key="6">
    <source>
        <dbReference type="ARBA" id="ARBA00023136"/>
    </source>
</evidence>
<dbReference type="RefSeq" id="WP_143092050.1">
    <property type="nucleotide sequence ID" value="NZ_FOQA01000010.1"/>
</dbReference>
<dbReference type="AlphaFoldDB" id="A0A1I3GTK6"/>
<feature type="transmembrane region" description="Helical" evidence="7">
    <location>
        <begin position="192"/>
        <end position="215"/>
    </location>
</feature>
<accession>A0A1I3GTK6</accession>
<proteinExistence type="predicted"/>
<feature type="transmembrane region" description="Helical" evidence="7">
    <location>
        <begin position="384"/>
        <end position="405"/>
    </location>
</feature>
<name>A0A1I3GTK6_9FIRM</name>
<dbReference type="GO" id="GO:0042910">
    <property type="term" value="F:xenobiotic transmembrane transporter activity"/>
    <property type="evidence" value="ECO:0007669"/>
    <property type="project" value="InterPro"/>
</dbReference>
<gene>
    <name evidence="8" type="ORF">SAMN05192551_11039</name>
</gene>
<keyword evidence="9" id="KW-1185">Reference proteome</keyword>
<dbReference type="InterPro" id="IPR002528">
    <property type="entry name" value="MATE_fam"/>
</dbReference>
<dbReference type="GO" id="GO:0015297">
    <property type="term" value="F:antiporter activity"/>
    <property type="evidence" value="ECO:0007669"/>
    <property type="project" value="InterPro"/>
</dbReference>
<evidence type="ECO:0000256" key="5">
    <source>
        <dbReference type="ARBA" id="ARBA00022989"/>
    </source>
</evidence>
<feature type="transmembrane region" description="Helical" evidence="7">
    <location>
        <begin position="129"/>
        <end position="149"/>
    </location>
</feature>
<organism evidence="8 9">
    <name type="scientific">Tindallia magadiensis</name>
    <dbReference type="NCBI Taxonomy" id="69895"/>
    <lineage>
        <taxon>Bacteria</taxon>
        <taxon>Bacillati</taxon>
        <taxon>Bacillota</taxon>
        <taxon>Clostridia</taxon>
        <taxon>Peptostreptococcales</taxon>
        <taxon>Tindalliaceae</taxon>
        <taxon>Tindallia</taxon>
    </lineage>
</organism>
<evidence type="ECO:0000256" key="4">
    <source>
        <dbReference type="ARBA" id="ARBA00022692"/>
    </source>
</evidence>
<keyword evidence="6 7" id="KW-0472">Membrane</keyword>
<keyword evidence="4 7" id="KW-0812">Transmembrane</keyword>
<feature type="transmembrane region" description="Helical" evidence="7">
    <location>
        <begin position="358"/>
        <end position="377"/>
    </location>
</feature>
<evidence type="ECO:0000313" key="9">
    <source>
        <dbReference type="Proteomes" id="UP000199287"/>
    </source>
</evidence>
<feature type="transmembrane region" description="Helical" evidence="7">
    <location>
        <begin position="87"/>
        <end position="109"/>
    </location>
</feature>
<evidence type="ECO:0000313" key="8">
    <source>
        <dbReference type="EMBL" id="SFI26662.1"/>
    </source>
</evidence>
<evidence type="ECO:0000256" key="2">
    <source>
        <dbReference type="ARBA" id="ARBA00022448"/>
    </source>
</evidence>
<dbReference type="NCBIfam" id="TIGR00797">
    <property type="entry name" value="matE"/>
    <property type="match status" value="1"/>
</dbReference>
<keyword evidence="3" id="KW-1003">Cell membrane</keyword>